<dbReference type="AlphaFoldDB" id="A0A0P1IJY3"/>
<dbReference type="Pfam" id="PF01266">
    <property type="entry name" value="DAO"/>
    <property type="match status" value="1"/>
</dbReference>
<evidence type="ECO:0000259" key="2">
    <source>
        <dbReference type="Pfam" id="PF01266"/>
    </source>
</evidence>
<protein>
    <submittedName>
        <fullName evidence="3">Gamma-glutamylputrescine oxidoreductase</fullName>
        <ecNumber evidence="3">1.4.3.-</ecNumber>
    </submittedName>
</protein>
<dbReference type="Gene3D" id="3.50.50.60">
    <property type="entry name" value="FAD/NAD(P)-binding domain"/>
    <property type="match status" value="1"/>
</dbReference>
<dbReference type="InterPro" id="IPR006076">
    <property type="entry name" value="FAD-dep_OxRdtase"/>
</dbReference>
<dbReference type="GO" id="GO:0005737">
    <property type="term" value="C:cytoplasm"/>
    <property type="evidence" value="ECO:0007669"/>
    <property type="project" value="TreeGrafter"/>
</dbReference>
<dbReference type="GO" id="GO:0016491">
    <property type="term" value="F:oxidoreductase activity"/>
    <property type="evidence" value="ECO:0007669"/>
    <property type="project" value="UniProtKB-KW"/>
</dbReference>
<dbReference type="RefSeq" id="WP_058283841.1">
    <property type="nucleotide sequence ID" value="NZ_CYUD01000019.1"/>
</dbReference>
<keyword evidence="4" id="KW-1185">Reference proteome</keyword>
<dbReference type="EMBL" id="CYUD01000019">
    <property type="protein sequence ID" value="CUK18275.1"/>
    <property type="molecule type" value="Genomic_DNA"/>
</dbReference>
<dbReference type="SUPFAM" id="SSF51905">
    <property type="entry name" value="FAD/NAD(P)-binding domain"/>
    <property type="match status" value="1"/>
</dbReference>
<proteinExistence type="predicted"/>
<dbReference type="STRING" id="1715692.RUE5091_04237"/>
<dbReference type="PANTHER" id="PTHR13847:SF249">
    <property type="entry name" value="OXIDOREDUCTASE-RELATED"/>
    <property type="match status" value="1"/>
</dbReference>
<organism evidence="3 4">
    <name type="scientific">Ruegeria denitrificans</name>
    <dbReference type="NCBI Taxonomy" id="1715692"/>
    <lineage>
        <taxon>Bacteria</taxon>
        <taxon>Pseudomonadati</taxon>
        <taxon>Pseudomonadota</taxon>
        <taxon>Alphaproteobacteria</taxon>
        <taxon>Rhodobacterales</taxon>
        <taxon>Roseobacteraceae</taxon>
        <taxon>Ruegeria</taxon>
    </lineage>
</organism>
<dbReference type="OrthoDB" id="9806601at2"/>
<sequence length="427" mass="47114">MHANSYYAATARDTKGFAQLAENTDVDVAIIGGGFSGVATAVELAERGKKVVLLEANKVGWGATGRNGGQVTGSLSGDKAMAREFRRSVGSEADDVVWKTRWRGHDIIRNRIEKYGIECDLSFGHLQTAMKASHLDELKAIYDEALKRGMGDDLELVDGESIPNYLETDIYCGGLLNRRNMHVHSMDLCVGEARAAESLGAMVYENSQVLKIEHGSGRPVLITEHGRVVADRVLIAGNAYHHLEQKELKGKMFPASLANMATVELGEEVARQINPHNLAVYDCRFVLDYYRCTADHRLMFGGGTNYSGRDSQDIGAELRPALERTFPRLKGIDIEFSWAGIDGIVLNRIPQVGKIGENVFYMQGYSGHGIALTHILGEIMADAICGDLTEYLIYENVHHTKLPFTRTLGSQAIAVGMMYYKLKEKLR</sequence>
<evidence type="ECO:0000313" key="3">
    <source>
        <dbReference type="EMBL" id="CUK18275.1"/>
    </source>
</evidence>
<dbReference type="EC" id="1.4.3.-" evidence="3"/>
<evidence type="ECO:0000256" key="1">
    <source>
        <dbReference type="ARBA" id="ARBA00023002"/>
    </source>
</evidence>
<dbReference type="InterPro" id="IPR036188">
    <property type="entry name" value="FAD/NAD-bd_sf"/>
</dbReference>
<name>A0A0P1IJY3_9RHOB</name>
<gene>
    <name evidence="3" type="primary">puuB_6</name>
    <name evidence="3" type="ORF">RUE5091_04237</name>
</gene>
<keyword evidence="1 3" id="KW-0560">Oxidoreductase</keyword>
<dbReference type="Gene3D" id="3.30.9.10">
    <property type="entry name" value="D-Amino Acid Oxidase, subunit A, domain 2"/>
    <property type="match status" value="1"/>
</dbReference>
<dbReference type="Proteomes" id="UP000051260">
    <property type="component" value="Unassembled WGS sequence"/>
</dbReference>
<accession>A0A0P1IJY3</accession>
<evidence type="ECO:0000313" key="4">
    <source>
        <dbReference type="Proteomes" id="UP000051260"/>
    </source>
</evidence>
<reference evidence="4" key="1">
    <citation type="submission" date="2015-09" db="EMBL/GenBank/DDBJ databases">
        <authorList>
            <person name="Rodrigo-Torres L."/>
            <person name="Arahal D.R."/>
        </authorList>
    </citation>
    <scope>NUCLEOTIDE SEQUENCE [LARGE SCALE GENOMIC DNA]</scope>
    <source>
        <strain evidence="4">CECT 5091</strain>
    </source>
</reference>
<feature type="domain" description="FAD dependent oxidoreductase" evidence="2">
    <location>
        <begin position="27"/>
        <end position="382"/>
    </location>
</feature>
<dbReference type="PANTHER" id="PTHR13847">
    <property type="entry name" value="SARCOSINE DEHYDROGENASE-RELATED"/>
    <property type="match status" value="1"/>
</dbReference>